<comment type="caution">
    <text evidence="2">The sequence shown here is derived from an EMBL/GenBank/DDBJ whole genome shotgun (WGS) entry which is preliminary data.</text>
</comment>
<sequence>MPEGTSKNWNAWNRQKNVHNPGATVGMTKADVQHGLELDEAEERGRRRGYVQAGQDALEAVRDASLLDRMRGGDRLDEVIRDGMRERETRRRKQLPPSDG</sequence>
<gene>
    <name evidence="2" type="ORF">ACFSHS_02675</name>
</gene>
<reference evidence="3" key="1">
    <citation type="journal article" date="2019" name="Int. J. Syst. Evol. Microbiol.">
        <title>The Global Catalogue of Microorganisms (GCM) 10K type strain sequencing project: providing services to taxonomists for standard genome sequencing and annotation.</title>
        <authorList>
            <consortium name="The Broad Institute Genomics Platform"/>
            <consortium name="The Broad Institute Genome Sequencing Center for Infectious Disease"/>
            <person name="Wu L."/>
            <person name="Ma J."/>
        </authorList>
    </citation>
    <scope>NUCLEOTIDE SEQUENCE [LARGE SCALE GENOMIC DNA]</scope>
    <source>
        <strain evidence="3">JCM 3338</strain>
    </source>
</reference>
<dbReference type="Proteomes" id="UP001597402">
    <property type="component" value="Unassembled WGS sequence"/>
</dbReference>
<evidence type="ECO:0000313" key="3">
    <source>
        <dbReference type="Proteomes" id="UP001597402"/>
    </source>
</evidence>
<feature type="region of interest" description="Disordered" evidence="1">
    <location>
        <begin position="1"/>
        <end position="29"/>
    </location>
</feature>
<feature type="region of interest" description="Disordered" evidence="1">
    <location>
        <begin position="79"/>
        <end position="100"/>
    </location>
</feature>
<evidence type="ECO:0000313" key="2">
    <source>
        <dbReference type="EMBL" id="MFD2090469.1"/>
    </source>
</evidence>
<dbReference type="RefSeq" id="WP_376871377.1">
    <property type="nucleotide sequence ID" value="NZ_JBHUHP010000001.1"/>
</dbReference>
<name>A0ABW4X7E9_9ACTN</name>
<keyword evidence="3" id="KW-1185">Reference proteome</keyword>
<evidence type="ECO:0000256" key="1">
    <source>
        <dbReference type="SAM" id="MobiDB-lite"/>
    </source>
</evidence>
<dbReference type="EMBL" id="JBHUHP010000001">
    <property type="protein sequence ID" value="MFD2090469.1"/>
    <property type="molecule type" value="Genomic_DNA"/>
</dbReference>
<feature type="compositionally biased region" description="Polar residues" evidence="1">
    <location>
        <begin position="1"/>
        <end position="15"/>
    </location>
</feature>
<proteinExistence type="predicted"/>
<feature type="compositionally biased region" description="Basic and acidic residues" evidence="1">
    <location>
        <begin position="79"/>
        <end position="89"/>
    </location>
</feature>
<accession>A0ABW4X7E9</accession>
<evidence type="ECO:0008006" key="4">
    <source>
        <dbReference type="Google" id="ProtNLM"/>
    </source>
</evidence>
<protein>
    <recommendedName>
        <fullName evidence="4">Antitoxin ParD1/3/4</fullName>
    </recommendedName>
</protein>
<organism evidence="2 3">
    <name type="scientific">Blastococcus deserti</name>
    <dbReference type="NCBI Taxonomy" id="2259033"/>
    <lineage>
        <taxon>Bacteria</taxon>
        <taxon>Bacillati</taxon>
        <taxon>Actinomycetota</taxon>
        <taxon>Actinomycetes</taxon>
        <taxon>Geodermatophilales</taxon>
        <taxon>Geodermatophilaceae</taxon>
        <taxon>Blastococcus</taxon>
    </lineage>
</organism>